<protein>
    <submittedName>
        <fullName evidence="2">Uncharacterized protein</fullName>
    </submittedName>
</protein>
<keyword evidence="1" id="KW-0812">Transmembrane</keyword>
<keyword evidence="1" id="KW-1133">Transmembrane helix</keyword>
<proteinExistence type="predicted"/>
<feature type="transmembrane region" description="Helical" evidence="1">
    <location>
        <begin position="12"/>
        <end position="34"/>
    </location>
</feature>
<reference evidence="2 3" key="1">
    <citation type="submission" date="2013-11" db="EMBL/GenBank/DDBJ databases">
        <title>Genome sequencing of Stegodyphus mimosarum.</title>
        <authorList>
            <person name="Bechsgaard J."/>
        </authorList>
    </citation>
    <scope>NUCLEOTIDE SEQUENCE [LARGE SCALE GENOMIC DNA]</scope>
</reference>
<feature type="non-terminal residue" evidence="2">
    <location>
        <position position="36"/>
    </location>
</feature>
<keyword evidence="1" id="KW-0472">Membrane</keyword>
<dbReference type="Proteomes" id="UP000054359">
    <property type="component" value="Unassembled WGS sequence"/>
</dbReference>
<evidence type="ECO:0000256" key="1">
    <source>
        <dbReference type="SAM" id="Phobius"/>
    </source>
</evidence>
<keyword evidence="3" id="KW-1185">Reference proteome</keyword>
<gene>
    <name evidence="2" type="ORF">X975_06455</name>
</gene>
<evidence type="ECO:0000313" key="3">
    <source>
        <dbReference type="Proteomes" id="UP000054359"/>
    </source>
</evidence>
<dbReference type="EMBL" id="KK121490">
    <property type="protein sequence ID" value="KFM80594.1"/>
    <property type="molecule type" value="Genomic_DNA"/>
</dbReference>
<name>A0A087UTA5_STEMI</name>
<sequence>MGTCPASLRGTYFSPPVVEILAFLLSMASLRVLLAI</sequence>
<accession>A0A087UTA5</accession>
<dbReference type="AlphaFoldDB" id="A0A087UTA5"/>
<organism evidence="2 3">
    <name type="scientific">Stegodyphus mimosarum</name>
    <name type="common">African social velvet spider</name>
    <dbReference type="NCBI Taxonomy" id="407821"/>
    <lineage>
        <taxon>Eukaryota</taxon>
        <taxon>Metazoa</taxon>
        <taxon>Ecdysozoa</taxon>
        <taxon>Arthropoda</taxon>
        <taxon>Chelicerata</taxon>
        <taxon>Arachnida</taxon>
        <taxon>Araneae</taxon>
        <taxon>Araneomorphae</taxon>
        <taxon>Entelegynae</taxon>
        <taxon>Eresoidea</taxon>
        <taxon>Eresidae</taxon>
        <taxon>Stegodyphus</taxon>
    </lineage>
</organism>
<evidence type="ECO:0000313" key="2">
    <source>
        <dbReference type="EMBL" id="KFM80594.1"/>
    </source>
</evidence>